<name>D3PZH7_STANL</name>
<dbReference type="PANTHER" id="PTHR30055:SF234">
    <property type="entry name" value="HTH-TYPE TRANSCRIPTIONAL REGULATOR BETI"/>
    <property type="match status" value="1"/>
</dbReference>
<dbReference type="RefSeq" id="WP_013017222.1">
    <property type="nucleotide sequence ID" value="NC_013947.1"/>
</dbReference>
<dbReference type="GO" id="GO:0003700">
    <property type="term" value="F:DNA-binding transcription factor activity"/>
    <property type="evidence" value="ECO:0007669"/>
    <property type="project" value="TreeGrafter"/>
</dbReference>
<evidence type="ECO:0000259" key="5">
    <source>
        <dbReference type="PROSITE" id="PS50977"/>
    </source>
</evidence>
<feature type="domain" description="HTH tetR-type" evidence="5">
    <location>
        <begin position="14"/>
        <end position="74"/>
    </location>
</feature>
<keyword evidence="3" id="KW-0804">Transcription</keyword>
<dbReference type="InterPro" id="IPR001647">
    <property type="entry name" value="HTH_TetR"/>
</dbReference>
<dbReference type="HOGENOM" id="CLU_069356_24_2_11"/>
<dbReference type="Pfam" id="PF00440">
    <property type="entry name" value="TetR_N"/>
    <property type="match status" value="1"/>
</dbReference>
<evidence type="ECO:0000313" key="7">
    <source>
        <dbReference type="Proteomes" id="UP000000844"/>
    </source>
</evidence>
<dbReference type="Proteomes" id="UP000000844">
    <property type="component" value="Chromosome"/>
</dbReference>
<feature type="DNA-binding region" description="H-T-H motif" evidence="4">
    <location>
        <begin position="37"/>
        <end position="56"/>
    </location>
</feature>
<dbReference type="eggNOG" id="COG1309">
    <property type="taxonomic scope" value="Bacteria"/>
</dbReference>
<keyword evidence="2 4" id="KW-0238">DNA-binding</keyword>
<dbReference type="EMBL" id="CP001778">
    <property type="protein sequence ID" value="ADD41651.1"/>
    <property type="molecule type" value="Genomic_DNA"/>
</dbReference>
<dbReference type="GO" id="GO:0000976">
    <property type="term" value="F:transcription cis-regulatory region binding"/>
    <property type="evidence" value="ECO:0007669"/>
    <property type="project" value="TreeGrafter"/>
</dbReference>
<dbReference type="PANTHER" id="PTHR30055">
    <property type="entry name" value="HTH-TYPE TRANSCRIPTIONAL REGULATOR RUTR"/>
    <property type="match status" value="1"/>
</dbReference>
<evidence type="ECO:0000256" key="4">
    <source>
        <dbReference type="PROSITE-ProRule" id="PRU00335"/>
    </source>
</evidence>
<protein>
    <submittedName>
        <fullName evidence="6">Transcriptional regulator, TetR family</fullName>
    </submittedName>
</protein>
<dbReference type="InterPro" id="IPR049484">
    <property type="entry name" value="Rv0078-like_C"/>
</dbReference>
<evidence type="ECO:0000256" key="3">
    <source>
        <dbReference type="ARBA" id="ARBA00023163"/>
    </source>
</evidence>
<keyword evidence="7" id="KW-1185">Reference proteome</keyword>
<dbReference type="PROSITE" id="PS50977">
    <property type="entry name" value="HTH_TETR_2"/>
    <property type="match status" value="1"/>
</dbReference>
<reference evidence="6 7" key="1">
    <citation type="journal article" date="2009" name="Stand. Genomic Sci.">
        <title>Complete genome sequence of Stackebrandtia nassauensis type strain (LLR-40K-21).</title>
        <authorList>
            <person name="Munk C."/>
            <person name="Lapidus A."/>
            <person name="Copeland A."/>
            <person name="Jando M."/>
            <person name="Mayilraj S."/>
            <person name="Glavina Del Rio T."/>
            <person name="Nolan M."/>
            <person name="Chen F."/>
            <person name="Lucas S."/>
            <person name="Tice H."/>
            <person name="Cheng J.F."/>
            <person name="Han C."/>
            <person name="Detter J.C."/>
            <person name="Bruce D."/>
            <person name="Goodwin L."/>
            <person name="Chain P."/>
            <person name="Pitluck S."/>
            <person name="Goker M."/>
            <person name="Ovchinikova G."/>
            <person name="Pati A."/>
            <person name="Ivanova N."/>
            <person name="Mavromatis K."/>
            <person name="Chen A."/>
            <person name="Palaniappan K."/>
            <person name="Land M."/>
            <person name="Hauser L."/>
            <person name="Chang Y.J."/>
            <person name="Jeffries C.D."/>
            <person name="Bristow J."/>
            <person name="Eisen J.A."/>
            <person name="Markowitz V."/>
            <person name="Hugenholtz P."/>
            <person name="Kyrpides N.C."/>
            <person name="Klenk H.P."/>
        </authorList>
    </citation>
    <scope>NUCLEOTIDE SEQUENCE [LARGE SCALE GENOMIC DNA]</scope>
    <source>
        <strain evidence="7">DSM 44728 / CIP 108903 / NRRL B-16338 / NBRC 102104 / LLR-40K-21</strain>
    </source>
</reference>
<dbReference type="Pfam" id="PF21351">
    <property type="entry name" value="TetR_C_41"/>
    <property type="match status" value="1"/>
</dbReference>
<evidence type="ECO:0000313" key="6">
    <source>
        <dbReference type="EMBL" id="ADD41651.1"/>
    </source>
</evidence>
<organism evidence="6 7">
    <name type="scientific">Stackebrandtia nassauensis (strain DSM 44728 / CIP 108903 / NRRL B-16338 / NBRC 102104 / LLR-40K-21)</name>
    <dbReference type="NCBI Taxonomy" id="446470"/>
    <lineage>
        <taxon>Bacteria</taxon>
        <taxon>Bacillati</taxon>
        <taxon>Actinomycetota</taxon>
        <taxon>Actinomycetes</taxon>
        <taxon>Glycomycetales</taxon>
        <taxon>Glycomycetaceae</taxon>
        <taxon>Stackebrandtia</taxon>
    </lineage>
</organism>
<dbReference type="KEGG" id="sna:Snas_1955"/>
<proteinExistence type="predicted"/>
<dbReference type="AlphaFoldDB" id="D3PZH7"/>
<sequence>MAKPTAPGKAEAAAQTRDRLVSRARSLFARRGYADVGLTEIVAHAGVTKGALYHHFDSKADLFRAVIAQVHDEVGERVAAAAEASEDPWEQLLHGCDAFLRASVDPVTQRILLIDGPAVLGWREWKALDASASERHLTEMIEELIEEEVLPTQPVKPLVHLLSGAMNEAALWLAHASGPDDIAATMRALTAMLDGLRRPGAK</sequence>
<dbReference type="SUPFAM" id="SSF46689">
    <property type="entry name" value="Homeodomain-like"/>
    <property type="match status" value="1"/>
</dbReference>
<dbReference type="OrthoDB" id="9805134at2"/>
<dbReference type="InterPro" id="IPR009057">
    <property type="entry name" value="Homeodomain-like_sf"/>
</dbReference>
<keyword evidence="1" id="KW-0805">Transcription regulation</keyword>
<gene>
    <name evidence="6" type="ordered locus">Snas_1955</name>
</gene>
<accession>D3PZH7</accession>
<evidence type="ECO:0000256" key="1">
    <source>
        <dbReference type="ARBA" id="ARBA00023015"/>
    </source>
</evidence>
<dbReference type="PRINTS" id="PR00455">
    <property type="entry name" value="HTHTETR"/>
</dbReference>
<evidence type="ECO:0000256" key="2">
    <source>
        <dbReference type="ARBA" id="ARBA00023125"/>
    </source>
</evidence>
<dbReference type="InterPro" id="IPR050109">
    <property type="entry name" value="HTH-type_TetR-like_transc_reg"/>
</dbReference>
<dbReference type="STRING" id="446470.Snas_1955"/>
<dbReference type="Gene3D" id="1.10.357.10">
    <property type="entry name" value="Tetracycline Repressor, domain 2"/>
    <property type="match status" value="1"/>
</dbReference>